<keyword evidence="2" id="KW-1185">Reference proteome</keyword>
<dbReference type="Proteomes" id="UP001054945">
    <property type="component" value="Unassembled WGS sequence"/>
</dbReference>
<accession>A0AAV4URM4</accession>
<evidence type="ECO:0000313" key="1">
    <source>
        <dbReference type="EMBL" id="GIY60550.1"/>
    </source>
</evidence>
<gene>
    <name evidence="1" type="ORF">CEXT_163811</name>
</gene>
<reference evidence="1 2" key="1">
    <citation type="submission" date="2021-06" db="EMBL/GenBank/DDBJ databases">
        <title>Caerostris extrusa draft genome.</title>
        <authorList>
            <person name="Kono N."/>
            <person name="Arakawa K."/>
        </authorList>
    </citation>
    <scope>NUCLEOTIDE SEQUENCE [LARGE SCALE GENOMIC DNA]</scope>
</reference>
<organism evidence="1 2">
    <name type="scientific">Caerostris extrusa</name>
    <name type="common">Bark spider</name>
    <name type="synonym">Caerostris bankana</name>
    <dbReference type="NCBI Taxonomy" id="172846"/>
    <lineage>
        <taxon>Eukaryota</taxon>
        <taxon>Metazoa</taxon>
        <taxon>Ecdysozoa</taxon>
        <taxon>Arthropoda</taxon>
        <taxon>Chelicerata</taxon>
        <taxon>Arachnida</taxon>
        <taxon>Araneae</taxon>
        <taxon>Araneomorphae</taxon>
        <taxon>Entelegynae</taxon>
        <taxon>Araneoidea</taxon>
        <taxon>Araneidae</taxon>
        <taxon>Caerostris</taxon>
    </lineage>
</organism>
<comment type="caution">
    <text evidence="1">The sequence shown here is derived from an EMBL/GenBank/DDBJ whole genome shotgun (WGS) entry which is preliminary data.</text>
</comment>
<proteinExistence type="predicted"/>
<sequence>MDGTKYNSPSTIFIHSPQKNLKKHSGGTKKKKKPNLVCSGFFMLVVREKKRVYRKQQGKRSECLIFQKFIGKQGRIGMPTHPCLKHVSLCRRSFQLR</sequence>
<evidence type="ECO:0000313" key="2">
    <source>
        <dbReference type="Proteomes" id="UP001054945"/>
    </source>
</evidence>
<name>A0AAV4URM4_CAEEX</name>
<protein>
    <submittedName>
        <fullName evidence="1">Uncharacterized protein</fullName>
    </submittedName>
</protein>
<dbReference type="AlphaFoldDB" id="A0AAV4URM4"/>
<dbReference type="EMBL" id="BPLR01013341">
    <property type="protein sequence ID" value="GIY60550.1"/>
    <property type="molecule type" value="Genomic_DNA"/>
</dbReference>